<reference evidence="1" key="2">
    <citation type="submission" date="2020-11" db="EMBL/GenBank/DDBJ databases">
        <authorList>
            <person name="McCartney M.A."/>
            <person name="Auch B."/>
            <person name="Kono T."/>
            <person name="Mallez S."/>
            <person name="Becker A."/>
            <person name="Gohl D.M."/>
            <person name="Silverstein K.A.T."/>
            <person name="Koren S."/>
            <person name="Bechman K.B."/>
            <person name="Herman A."/>
            <person name="Abrahante J.E."/>
            <person name="Garbe J."/>
        </authorList>
    </citation>
    <scope>NUCLEOTIDE SEQUENCE</scope>
    <source>
        <strain evidence="1">Duluth1</strain>
        <tissue evidence="1">Whole animal</tissue>
    </source>
</reference>
<keyword evidence="2" id="KW-1185">Reference proteome</keyword>
<sequence length="61" mass="7506">MNMNRVLILHSFPRQNADTRDCKLDWERNIQQLPRRCWNSCAKHSLQRKWSLRRHIINNCC</sequence>
<gene>
    <name evidence="1" type="ORF">DPMN_127192</name>
</gene>
<name>A0A9D4JYX4_DREPO</name>
<protein>
    <submittedName>
        <fullName evidence="1">Uncharacterized protein</fullName>
    </submittedName>
</protein>
<reference evidence="1" key="1">
    <citation type="journal article" date="2019" name="bioRxiv">
        <title>The Genome of the Zebra Mussel, Dreissena polymorpha: A Resource for Invasive Species Research.</title>
        <authorList>
            <person name="McCartney M.A."/>
            <person name="Auch B."/>
            <person name="Kono T."/>
            <person name="Mallez S."/>
            <person name="Zhang Y."/>
            <person name="Obille A."/>
            <person name="Becker A."/>
            <person name="Abrahante J.E."/>
            <person name="Garbe J."/>
            <person name="Badalamenti J.P."/>
            <person name="Herman A."/>
            <person name="Mangelson H."/>
            <person name="Liachko I."/>
            <person name="Sullivan S."/>
            <person name="Sone E.D."/>
            <person name="Koren S."/>
            <person name="Silverstein K.A.T."/>
            <person name="Beckman K.B."/>
            <person name="Gohl D.M."/>
        </authorList>
    </citation>
    <scope>NUCLEOTIDE SEQUENCE</scope>
    <source>
        <strain evidence="1">Duluth1</strain>
        <tissue evidence="1">Whole animal</tissue>
    </source>
</reference>
<dbReference type="Proteomes" id="UP000828390">
    <property type="component" value="Unassembled WGS sequence"/>
</dbReference>
<dbReference type="EMBL" id="JAIWYP010000005">
    <property type="protein sequence ID" value="KAH3825318.1"/>
    <property type="molecule type" value="Genomic_DNA"/>
</dbReference>
<organism evidence="1 2">
    <name type="scientific">Dreissena polymorpha</name>
    <name type="common">Zebra mussel</name>
    <name type="synonym">Mytilus polymorpha</name>
    <dbReference type="NCBI Taxonomy" id="45954"/>
    <lineage>
        <taxon>Eukaryota</taxon>
        <taxon>Metazoa</taxon>
        <taxon>Spiralia</taxon>
        <taxon>Lophotrochozoa</taxon>
        <taxon>Mollusca</taxon>
        <taxon>Bivalvia</taxon>
        <taxon>Autobranchia</taxon>
        <taxon>Heteroconchia</taxon>
        <taxon>Euheterodonta</taxon>
        <taxon>Imparidentia</taxon>
        <taxon>Neoheterodontei</taxon>
        <taxon>Myida</taxon>
        <taxon>Dreissenoidea</taxon>
        <taxon>Dreissenidae</taxon>
        <taxon>Dreissena</taxon>
    </lineage>
</organism>
<comment type="caution">
    <text evidence="1">The sequence shown here is derived from an EMBL/GenBank/DDBJ whole genome shotgun (WGS) entry which is preliminary data.</text>
</comment>
<dbReference type="AlphaFoldDB" id="A0A9D4JYX4"/>
<proteinExistence type="predicted"/>
<evidence type="ECO:0000313" key="1">
    <source>
        <dbReference type="EMBL" id="KAH3825318.1"/>
    </source>
</evidence>
<accession>A0A9D4JYX4</accession>
<evidence type="ECO:0000313" key="2">
    <source>
        <dbReference type="Proteomes" id="UP000828390"/>
    </source>
</evidence>